<proteinExistence type="predicted"/>
<reference evidence="1 2" key="1">
    <citation type="submission" date="2021-08" db="EMBL/GenBank/DDBJ databases">
        <title>Streptomyces sp. PTM05 isolated from lichen.</title>
        <authorList>
            <person name="Somphong A."/>
            <person name="Phongsopitanun W."/>
            <person name="Tanasupawat S."/>
        </authorList>
    </citation>
    <scope>NUCLEOTIDE SEQUENCE [LARGE SCALE GENOMIC DNA]</scope>
    <source>
        <strain evidence="1 2">Ptm05</strain>
    </source>
</reference>
<gene>
    <name evidence="1" type="ORF">K7472_01420</name>
</gene>
<comment type="caution">
    <text evidence="1">The sequence shown here is derived from an EMBL/GenBank/DDBJ whole genome shotgun (WGS) entry which is preliminary data.</text>
</comment>
<keyword evidence="2" id="KW-1185">Reference proteome</keyword>
<organism evidence="1 2">
    <name type="scientific">Streptantibioticus parmotrematis</name>
    <dbReference type="NCBI Taxonomy" id="2873249"/>
    <lineage>
        <taxon>Bacteria</taxon>
        <taxon>Bacillati</taxon>
        <taxon>Actinomycetota</taxon>
        <taxon>Actinomycetes</taxon>
        <taxon>Kitasatosporales</taxon>
        <taxon>Streptomycetaceae</taxon>
        <taxon>Streptantibioticus</taxon>
    </lineage>
</organism>
<protein>
    <recommendedName>
        <fullName evidence="3">Membrane-associated oxidoreductase</fullName>
    </recommendedName>
</protein>
<name>A0ABS7QJZ2_9ACTN</name>
<dbReference type="RefSeq" id="WP_222973130.1">
    <property type="nucleotide sequence ID" value="NZ_JAINVZ010000001.1"/>
</dbReference>
<evidence type="ECO:0000313" key="2">
    <source>
        <dbReference type="Proteomes" id="UP001198565"/>
    </source>
</evidence>
<dbReference type="Proteomes" id="UP001198565">
    <property type="component" value="Unassembled WGS sequence"/>
</dbReference>
<dbReference type="EMBL" id="JAINVZ010000001">
    <property type="protein sequence ID" value="MBY8883505.1"/>
    <property type="molecule type" value="Genomic_DNA"/>
</dbReference>
<accession>A0ABS7QJZ2</accession>
<sequence length="571" mass="60980">MGRTSVLPAGTVPRRLGRLSETEHRVWRAFPHGELVDLRTGDPEADDPERADVWTADRTVRAEVVAALLLGACSASVGAVAAVRVAGARVTGELRVDHGRVSSLLQLRQCRFDAAVDMEGAVTESVDLSGSRLLRLSAYGAHIRGTLDLRDTVVAGPGRSVHADGLRVDGSLFASRARVSGSFCLINAQITGQVTLADAVIGHTNTSGKSLNAGGMHVGRSLLAQRLRAQGELRLPGARIGSSLLLAGATLDGLGGTALYGDALTVAGDTRLWPDGSRDGRPFSARGQVRLPGAKFGNGLDLSGARLEPAPGHGVALHAMRMSVDSALKLGDGFRADGEVHLTGSKITGHLDLVGMASPDAYLSVYSVTVEGGIRDEPGCWPKRLNLDGLKYGPFSDYRDARERLDLIRRQVTRSDTTVTGGFRAQPYEQLAAYYRSLGIDGEARTVLLAKQRATRARLPWWRRVPGHLLDVLVGYGYRPLRAIGWAAVLLVASSAYFDQVRPQHVATDDTSSFNPVLYAADHLIPVIRFGEPDVWQYHGVPEAVTVVLTVLGWTLGIAIAAAASRTLTRN</sequence>
<evidence type="ECO:0008006" key="3">
    <source>
        <dbReference type="Google" id="ProtNLM"/>
    </source>
</evidence>
<evidence type="ECO:0000313" key="1">
    <source>
        <dbReference type="EMBL" id="MBY8883505.1"/>
    </source>
</evidence>